<comment type="similarity">
    <text evidence="1">Belongs to the transglycosylase Slt family.</text>
</comment>
<dbReference type="SUPFAM" id="SSF53955">
    <property type="entry name" value="Lysozyme-like"/>
    <property type="match status" value="1"/>
</dbReference>
<dbReference type="InterPro" id="IPR023346">
    <property type="entry name" value="Lysozyme-like_dom_sf"/>
</dbReference>
<proteinExistence type="inferred from homology"/>
<dbReference type="InterPro" id="IPR008258">
    <property type="entry name" value="Transglycosylase_SLT_dom_1"/>
</dbReference>
<dbReference type="PANTHER" id="PTHR37423">
    <property type="entry name" value="SOLUBLE LYTIC MUREIN TRANSGLYCOSYLASE-RELATED"/>
    <property type="match status" value="1"/>
</dbReference>
<dbReference type="GO" id="GO:0016020">
    <property type="term" value="C:membrane"/>
    <property type="evidence" value="ECO:0007669"/>
    <property type="project" value="InterPro"/>
</dbReference>
<name>A0A975AN00_9GAMM</name>
<dbReference type="Gene3D" id="1.10.530.10">
    <property type="match status" value="1"/>
</dbReference>
<evidence type="ECO:0000259" key="2">
    <source>
        <dbReference type="Pfam" id="PF01464"/>
    </source>
</evidence>
<dbReference type="PANTHER" id="PTHR37423:SF2">
    <property type="entry name" value="MEMBRANE-BOUND LYTIC MUREIN TRANSGLYCOSYLASE C"/>
    <property type="match status" value="1"/>
</dbReference>
<sequence>MAFSDKPPADQSFSVLLYDCFACDPASKVDWRTIKLHRSFDKQIREAANTYALEPALIRAVIHAESGFNPKAVSRTGAMGLMQLMPETARELGVRNAFAPEQNILGGSRYLAKMLKRFDGKLDQALAAYNAGATTVQDYRGVPPYPETQAYIERVNILLKRYRNFRV</sequence>
<dbReference type="AlphaFoldDB" id="A0A975AN00"/>
<dbReference type="Proteomes" id="UP000663281">
    <property type="component" value="Chromosome"/>
</dbReference>
<accession>A0A975AN00</accession>
<dbReference type="EMBL" id="CP071504">
    <property type="protein sequence ID" value="QSX31982.1"/>
    <property type="molecule type" value="Genomic_DNA"/>
</dbReference>
<dbReference type="CDD" id="cd00254">
    <property type="entry name" value="LT-like"/>
    <property type="match status" value="1"/>
</dbReference>
<organism evidence="3 4">
    <name type="scientific">Shewanella cyperi</name>
    <dbReference type="NCBI Taxonomy" id="2814292"/>
    <lineage>
        <taxon>Bacteria</taxon>
        <taxon>Pseudomonadati</taxon>
        <taxon>Pseudomonadota</taxon>
        <taxon>Gammaproteobacteria</taxon>
        <taxon>Alteromonadales</taxon>
        <taxon>Shewanellaceae</taxon>
        <taxon>Shewanella</taxon>
    </lineage>
</organism>
<reference evidence="3 4" key="1">
    <citation type="submission" date="2021-03" db="EMBL/GenBank/DDBJ databases">
        <title>Novel species identification of genus Shewanella.</title>
        <authorList>
            <person name="Liu G."/>
            <person name="Zhang Q."/>
        </authorList>
    </citation>
    <scope>NUCLEOTIDE SEQUENCE [LARGE SCALE GENOMIC DNA]</scope>
    <source>
        <strain evidence="3 4">FJAT-53726</strain>
    </source>
</reference>
<dbReference type="PROSITE" id="PS00922">
    <property type="entry name" value="TRANSGLYCOSYLASE"/>
    <property type="match status" value="1"/>
</dbReference>
<protein>
    <submittedName>
        <fullName evidence="3">Lytic transglycosylase domain-containing protein</fullName>
    </submittedName>
</protein>
<dbReference type="Pfam" id="PF01464">
    <property type="entry name" value="SLT"/>
    <property type="match status" value="1"/>
</dbReference>
<dbReference type="GO" id="GO:0000270">
    <property type="term" value="P:peptidoglycan metabolic process"/>
    <property type="evidence" value="ECO:0007669"/>
    <property type="project" value="InterPro"/>
</dbReference>
<gene>
    <name evidence="3" type="ORF">JYB88_17975</name>
</gene>
<evidence type="ECO:0000313" key="4">
    <source>
        <dbReference type="Proteomes" id="UP000663281"/>
    </source>
</evidence>
<evidence type="ECO:0000256" key="1">
    <source>
        <dbReference type="ARBA" id="ARBA00007734"/>
    </source>
</evidence>
<keyword evidence="4" id="KW-1185">Reference proteome</keyword>
<dbReference type="InterPro" id="IPR000189">
    <property type="entry name" value="Transglyc_AS"/>
</dbReference>
<dbReference type="GO" id="GO:0008933">
    <property type="term" value="F:peptidoglycan lytic transglycosylase activity"/>
    <property type="evidence" value="ECO:0007669"/>
    <property type="project" value="InterPro"/>
</dbReference>
<feature type="domain" description="Transglycosylase SLT" evidence="2">
    <location>
        <begin position="44"/>
        <end position="141"/>
    </location>
</feature>
<dbReference type="KEGG" id="scyp:JYB88_17975"/>
<evidence type="ECO:0000313" key="3">
    <source>
        <dbReference type="EMBL" id="QSX31982.1"/>
    </source>
</evidence>